<sequence>MDNITYTGSNTARLSMKSHYMVGWVVERERLRSNGTKPNLIKDFRGFPCHSTQPTFP</sequence>
<evidence type="ECO:0000313" key="2">
    <source>
        <dbReference type="Proteomes" id="UP001057561"/>
    </source>
</evidence>
<evidence type="ECO:0000313" key="1">
    <source>
        <dbReference type="EMBL" id="UUO14360.1"/>
    </source>
</evidence>
<organism evidence="1 2">
    <name type="scientific">Dolichospermum heterosporum TAC447</name>
    <dbReference type="NCBI Taxonomy" id="747523"/>
    <lineage>
        <taxon>Bacteria</taxon>
        <taxon>Bacillati</taxon>
        <taxon>Cyanobacteriota</taxon>
        <taxon>Cyanophyceae</taxon>
        <taxon>Nostocales</taxon>
        <taxon>Aphanizomenonaceae</taxon>
        <taxon>Dolichospermum</taxon>
        <taxon>Dolichospermum heterosporum</taxon>
    </lineage>
</organism>
<gene>
    <name evidence="1" type="ORF">NG743_20305</name>
</gene>
<proteinExistence type="predicted"/>
<dbReference type="EMBL" id="CP099464">
    <property type="protein sequence ID" value="UUO14360.1"/>
    <property type="molecule type" value="Genomic_DNA"/>
</dbReference>
<accession>A0ABY5LSW9</accession>
<dbReference type="RefSeq" id="WP_257120781.1">
    <property type="nucleotide sequence ID" value="NZ_CP099464.1"/>
</dbReference>
<reference evidence="1" key="1">
    <citation type="submission" date="2022-06" db="EMBL/GenBank/DDBJ databases">
        <title>Nostosin G and Spiroidesin B from the Cyanobacterium Dolichospermum sp. NIES-1697.</title>
        <authorList>
            <person name="Phan C.-S."/>
            <person name="Mehjabin J.J."/>
            <person name="Anas A.R.J."/>
            <person name="Hayasaka M."/>
            <person name="Onoki R."/>
            <person name="Wang J."/>
            <person name="Umezawa T."/>
            <person name="Washio K."/>
            <person name="Morikawa M."/>
            <person name="Okino T."/>
        </authorList>
    </citation>
    <scope>NUCLEOTIDE SEQUENCE</scope>
    <source>
        <strain evidence="1">NIES-1697</strain>
    </source>
</reference>
<keyword evidence="2" id="KW-1185">Reference proteome</keyword>
<name>A0ABY5LSW9_9CYAN</name>
<protein>
    <submittedName>
        <fullName evidence="1">Uncharacterized protein</fullName>
    </submittedName>
</protein>
<dbReference type="Proteomes" id="UP001057561">
    <property type="component" value="Chromosome"/>
</dbReference>